<sequence length="223" mass="25433">MMHGSQAKKSPRNLQSEEHLFFPSEEMAVEDKPKESAVHRTVVDKDMVDWFAQLFDSASMVPHFTPASAIPEEVPESIQLRSYSLRDVDQKGLYLQDRNLIAAPLQGDNSAQEEILSVLPNRYMDRARIPLILGVKGGSQGISCGKDNDPKLQLEDTNLIHLFYNEEEAKRFTFFKHYNGTHTFESANYPGWYLCSPLEAHNPLTLTNHPGEVNLTDFHFQRK</sequence>
<evidence type="ECO:0000313" key="1">
    <source>
        <dbReference type="EMBL" id="KAH7998092.1"/>
    </source>
</evidence>
<evidence type="ECO:0000313" key="2">
    <source>
        <dbReference type="Proteomes" id="UP000827872"/>
    </source>
</evidence>
<comment type="caution">
    <text evidence="1">The sequence shown here is derived from an EMBL/GenBank/DDBJ whole genome shotgun (WGS) entry which is preliminary data.</text>
</comment>
<protein>
    <submittedName>
        <fullName evidence="1">Uncharacterized protein</fullName>
    </submittedName>
</protein>
<gene>
    <name evidence="1" type="ORF">K3G42_012430</name>
</gene>
<reference evidence="1" key="1">
    <citation type="submission" date="2021-08" db="EMBL/GenBank/DDBJ databases">
        <title>The first chromosome-level gecko genome reveals the dynamic sex chromosomes of Neotropical dwarf geckos (Sphaerodactylidae: Sphaerodactylus).</title>
        <authorList>
            <person name="Pinto B.J."/>
            <person name="Keating S.E."/>
            <person name="Gamble T."/>
        </authorList>
    </citation>
    <scope>NUCLEOTIDE SEQUENCE</scope>
    <source>
        <strain evidence="1">TG3544</strain>
    </source>
</reference>
<dbReference type="Proteomes" id="UP000827872">
    <property type="component" value="Linkage Group LG12"/>
</dbReference>
<accession>A0ACB8EZF9</accession>
<name>A0ACB8EZF9_9SAUR</name>
<keyword evidence="2" id="KW-1185">Reference proteome</keyword>
<dbReference type="EMBL" id="CM037625">
    <property type="protein sequence ID" value="KAH7998092.1"/>
    <property type="molecule type" value="Genomic_DNA"/>
</dbReference>
<organism evidence="1 2">
    <name type="scientific">Sphaerodactylus townsendi</name>
    <dbReference type="NCBI Taxonomy" id="933632"/>
    <lineage>
        <taxon>Eukaryota</taxon>
        <taxon>Metazoa</taxon>
        <taxon>Chordata</taxon>
        <taxon>Craniata</taxon>
        <taxon>Vertebrata</taxon>
        <taxon>Euteleostomi</taxon>
        <taxon>Lepidosauria</taxon>
        <taxon>Squamata</taxon>
        <taxon>Bifurcata</taxon>
        <taxon>Gekkota</taxon>
        <taxon>Sphaerodactylidae</taxon>
        <taxon>Sphaerodactylus</taxon>
    </lineage>
</organism>
<proteinExistence type="predicted"/>